<dbReference type="STRING" id="649760.HMPREF0971_00564"/>
<dbReference type="EMBL" id="ACUZ02000005">
    <property type="protein sequence ID" value="EFB33016.1"/>
    <property type="molecule type" value="Genomic_DNA"/>
</dbReference>
<gene>
    <name evidence="1" type="ORF">HMPREF0971_00564</name>
</gene>
<dbReference type="AlphaFoldDB" id="D1QNR4"/>
<comment type="caution">
    <text evidence="1">The sequence shown here is derived from an EMBL/GenBank/DDBJ whole genome shotgun (WGS) entry which is preliminary data.</text>
</comment>
<reference evidence="1 2" key="1">
    <citation type="submission" date="2009-11" db="EMBL/GenBank/DDBJ databases">
        <authorList>
            <person name="Weinstock G."/>
            <person name="Sodergren E."/>
            <person name="Clifton S."/>
            <person name="Fulton L."/>
            <person name="Fulton B."/>
            <person name="Courtney L."/>
            <person name="Fronick C."/>
            <person name="Harrison M."/>
            <person name="Strong C."/>
            <person name="Farmer C."/>
            <person name="Delahaunty K."/>
            <person name="Markovic C."/>
            <person name="Hall O."/>
            <person name="Minx P."/>
            <person name="Tomlinson C."/>
            <person name="Mitreva M."/>
            <person name="Nelson J."/>
            <person name="Hou S."/>
            <person name="Wollam A."/>
            <person name="Pepin K.H."/>
            <person name="Johnson M."/>
            <person name="Bhonagiri V."/>
            <person name="Nash W.E."/>
            <person name="Warren W."/>
            <person name="Chinwalla A."/>
            <person name="Mardis E.R."/>
            <person name="Wilson R.K."/>
        </authorList>
    </citation>
    <scope>NUCLEOTIDE SEQUENCE [LARGE SCALE GENOMIC DNA]</scope>
    <source>
        <strain evidence="1 2">F0302</strain>
    </source>
</reference>
<protein>
    <submittedName>
        <fullName evidence="1">Uncharacterized protein</fullName>
    </submittedName>
</protein>
<accession>D1QNR4</accession>
<evidence type="ECO:0000313" key="1">
    <source>
        <dbReference type="EMBL" id="EFB33016.1"/>
    </source>
</evidence>
<proteinExistence type="predicted"/>
<organism evidence="1 2">
    <name type="scientific">Segatella oris F0302</name>
    <dbReference type="NCBI Taxonomy" id="649760"/>
    <lineage>
        <taxon>Bacteria</taxon>
        <taxon>Pseudomonadati</taxon>
        <taxon>Bacteroidota</taxon>
        <taxon>Bacteroidia</taxon>
        <taxon>Bacteroidales</taxon>
        <taxon>Prevotellaceae</taxon>
        <taxon>Segatella</taxon>
    </lineage>
</organism>
<dbReference type="HOGENOM" id="CLU_3255878_0_0_10"/>
<dbReference type="Proteomes" id="UP000004079">
    <property type="component" value="Unassembled WGS sequence"/>
</dbReference>
<sequence>MKYKADFQQTSCKKLQKVNAFIRFYDYLCQPSEKLISCLVQH</sequence>
<name>D1QNR4_9BACT</name>
<evidence type="ECO:0000313" key="2">
    <source>
        <dbReference type="Proteomes" id="UP000004079"/>
    </source>
</evidence>